<sequence length="99" mass="10670">MKWNAAWDACNANGYENPTYCAGAWVTNEWNGMLPGGSQWTEHVKIIWVGSAGNNSSYWVNGGYSIWGSYEAIQDQGMAPGHVRFVAALATPNGLGASK</sequence>
<dbReference type="EMBL" id="MLJW01008291">
    <property type="protein sequence ID" value="OIQ64246.1"/>
    <property type="molecule type" value="Genomic_DNA"/>
</dbReference>
<proteinExistence type="predicted"/>
<protein>
    <submittedName>
        <fullName evidence="1">Uncharacterized protein</fullName>
    </submittedName>
</protein>
<name>A0A1J5NZI6_9ZZZZ</name>
<evidence type="ECO:0000313" key="1">
    <source>
        <dbReference type="EMBL" id="OIQ64246.1"/>
    </source>
</evidence>
<comment type="caution">
    <text evidence="1">The sequence shown here is derived from an EMBL/GenBank/DDBJ whole genome shotgun (WGS) entry which is preliminary data.</text>
</comment>
<gene>
    <name evidence="1" type="ORF">GALL_542050</name>
</gene>
<reference evidence="1" key="1">
    <citation type="submission" date="2016-10" db="EMBL/GenBank/DDBJ databases">
        <title>Sequence of Gallionella enrichment culture.</title>
        <authorList>
            <person name="Poehlein A."/>
            <person name="Muehling M."/>
            <person name="Daniel R."/>
        </authorList>
    </citation>
    <scope>NUCLEOTIDE SEQUENCE</scope>
</reference>
<accession>A0A1J5NZI6</accession>
<organism evidence="1">
    <name type="scientific">mine drainage metagenome</name>
    <dbReference type="NCBI Taxonomy" id="410659"/>
    <lineage>
        <taxon>unclassified sequences</taxon>
        <taxon>metagenomes</taxon>
        <taxon>ecological metagenomes</taxon>
    </lineage>
</organism>
<dbReference type="AlphaFoldDB" id="A0A1J5NZI6"/>